<gene>
    <name evidence="1" type="ORF">KUF71_020691</name>
</gene>
<keyword evidence="2" id="KW-1185">Reference proteome</keyword>
<dbReference type="EMBL" id="JAHWGI010000219">
    <property type="protein sequence ID" value="KAK3910987.1"/>
    <property type="molecule type" value="Genomic_DNA"/>
</dbReference>
<dbReference type="AlphaFoldDB" id="A0AAE1LAG9"/>
<protein>
    <submittedName>
        <fullName evidence="1">Thymidylate synthase</fullName>
    </submittedName>
</protein>
<name>A0AAE1LAG9_9NEOP</name>
<evidence type="ECO:0000313" key="2">
    <source>
        <dbReference type="Proteomes" id="UP001219518"/>
    </source>
</evidence>
<comment type="caution">
    <text evidence="1">The sequence shown here is derived from an EMBL/GenBank/DDBJ whole genome shotgun (WGS) entry which is preliminary data.</text>
</comment>
<organism evidence="1 2">
    <name type="scientific">Frankliniella fusca</name>
    <dbReference type="NCBI Taxonomy" id="407009"/>
    <lineage>
        <taxon>Eukaryota</taxon>
        <taxon>Metazoa</taxon>
        <taxon>Ecdysozoa</taxon>
        <taxon>Arthropoda</taxon>
        <taxon>Hexapoda</taxon>
        <taxon>Insecta</taxon>
        <taxon>Pterygota</taxon>
        <taxon>Neoptera</taxon>
        <taxon>Paraneoptera</taxon>
        <taxon>Thysanoptera</taxon>
        <taxon>Terebrantia</taxon>
        <taxon>Thripoidea</taxon>
        <taxon>Thripidae</taxon>
        <taxon>Frankliniella</taxon>
    </lineage>
</organism>
<sequence>MGTWDHSVRSCALYQLSHDVSMNVQCDGFASYLPYPPASSQEEQMTDGPTMTFRSDSPLESTSDVKAELSLTPSPRYNVPFPFLPLAESAPEVGNTRRLVQGWPAGLPMLQASSAAAPRAAAGAEPSRAEPTQNYLVPLISRVDSTCSSLLAMMNIPPERRRAAPRRVGLQP</sequence>
<reference evidence="1" key="2">
    <citation type="journal article" date="2023" name="BMC Genomics">
        <title>Pest status, molecular evolution, and epigenetic factors derived from the genome assembly of Frankliniella fusca, a thysanopteran phytovirus vector.</title>
        <authorList>
            <person name="Catto M.A."/>
            <person name="Labadie P.E."/>
            <person name="Jacobson A.L."/>
            <person name="Kennedy G.G."/>
            <person name="Srinivasan R."/>
            <person name="Hunt B.G."/>
        </authorList>
    </citation>
    <scope>NUCLEOTIDE SEQUENCE</scope>
    <source>
        <strain evidence="1">PL_HMW_Pooled</strain>
    </source>
</reference>
<evidence type="ECO:0000313" key="1">
    <source>
        <dbReference type="EMBL" id="KAK3910987.1"/>
    </source>
</evidence>
<reference evidence="1" key="1">
    <citation type="submission" date="2021-07" db="EMBL/GenBank/DDBJ databases">
        <authorList>
            <person name="Catto M.A."/>
            <person name="Jacobson A."/>
            <person name="Kennedy G."/>
            <person name="Labadie P."/>
            <person name="Hunt B.G."/>
            <person name="Srinivasan R."/>
        </authorList>
    </citation>
    <scope>NUCLEOTIDE SEQUENCE</scope>
    <source>
        <strain evidence="1">PL_HMW_Pooled</strain>
        <tissue evidence="1">Head</tissue>
    </source>
</reference>
<dbReference type="Proteomes" id="UP001219518">
    <property type="component" value="Unassembled WGS sequence"/>
</dbReference>
<accession>A0AAE1LAG9</accession>
<proteinExistence type="predicted"/>